<proteinExistence type="predicted"/>
<dbReference type="Proteomes" id="UP000008718">
    <property type="component" value="Chromosome"/>
</dbReference>
<keyword evidence="3" id="KW-1185">Reference proteome</keyword>
<dbReference type="InterPro" id="IPR000182">
    <property type="entry name" value="GNAT_dom"/>
</dbReference>
<accession>E4T163</accession>
<evidence type="ECO:0000259" key="1">
    <source>
        <dbReference type="PROSITE" id="PS51186"/>
    </source>
</evidence>
<dbReference type="CDD" id="cd04301">
    <property type="entry name" value="NAT_SF"/>
    <property type="match status" value="1"/>
</dbReference>
<feature type="domain" description="N-acetyltransferase" evidence="1">
    <location>
        <begin position="5"/>
        <end position="153"/>
    </location>
</feature>
<dbReference type="EMBL" id="CP002345">
    <property type="protein sequence ID" value="ADQ78444.1"/>
    <property type="molecule type" value="Genomic_DNA"/>
</dbReference>
<reference evidence="2 3" key="2">
    <citation type="journal article" date="2011" name="Stand. Genomic Sci.">
        <title>Complete genome sequence of Paludibacter propionicigenes type strain (WB4).</title>
        <authorList>
            <person name="Gronow S."/>
            <person name="Munk C."/>
            <person name="Lapidus A."/>
            <person name="Nolan M."/>
            <person name="Lucas S."/>
            <person name="Hammon N."/>
            <person name="Deshpande S."/>
            <person name="Cheng J.F."/>
            <person name="Tapia R."/>
            <person name="Han C."/>
            <person name="Goodwin L."/>
            <person name="Pitluck S."/>
            <person name="Liolios K."/>
            <person name="Ivanova N."/>
            <person name="Mavromatis K."/>
            <person name="Mikhailova N."/>
            <person name="Pati A."/>
            <person name="Chen A."/>
            <person name="Palaniappan K."/>
            <person name="Land M."/>
            <person name="Hauser L."/>
            <person name="Chang Y.J."/>
            <person name="Jeffries C.D."/>
            <person name="Brambilla E."/>
            <person name="Rohde M."/>
            <person name="Goker M."/>
            <person name="Detter J.C."/>
            <person name="Woyke T."/>
            <person name="Bristow J."/>
            <person name="Eisen J.A."/>
            <person name="Markowitz V."/>
            <person name="Hugenholtz P."/>
            <person name="Kyrpides N.C."/>
            <person name="Klenk H.P."/>
        </authorList>
    </citation>
    <scope>NUCLEOTIDE SEQUENCE [LARGE SCALE GENOMIC DNA]</scope>
    <source>
        <strain evidence="3">DSM 17365 / JCM 13257 / WB4</strain>
    </source>
</reference>
<dbReference type="SUPFAM" id="SSF55729">
    <property type="entry name" value="Acyl-CoA N-acyltransferases (Nat)"/>
    <property type="match status" value="1"/>
</dbReference>
<dbReference type="PROSITE" id="PS51186">
    <property type="entry name" value="GNAT"/>
    <property type="match status" value="1"/>
</dbReference>
<dbReference type="GO" id="GO:0016747">
    <property type="term" value="F:acyltransferase activity, transferring groups other than amino-acyl groups"/>
    <property type="evidence" value="ECO:0007669"/>
    <property type="project" value="InterPro"/>
</dbReference>
<dbReference type="Gene3D" id="3.40.630.30">
    <property type="match status" value="1"/>
</dbReference>
<gene>
    <name evidence="2" type="ordered locus">Palpr_0282</name>
</gene>
<dbReference type="eggNOG" id="COG0456">
    <property type="taxonomic scope" value="Bacteria"/>
</dbReference>
<sequence length="191" mass="22822">MLSFHRINNVSDLLFSNLFNLYALAFPTAERRTWAGLEYELNYEKRFFAQAILRDEKFVGLLNYWTFDRFFYIEHFAVSPTMRDQHIGTEALKMFKEQTKLPVVFEVEMPVDTTAIRRIQFYERLGFSVISHNYAQPPYEGDDFLIPMQLMCNDKHFAETHFGLIKETLYDKVYHYKEDRPLTPKEELESS</sequence>
<dbReference type="OrthoDB" id="9127144at2"/>
<dbReference type="STRING" id="694427.Palpr_0282"/>
<protein>
    <submittedName>
        <fullName evidence="2">GCN5-related N-acetyltransferase</fullName>
    </submittedName>
</protein>
<reference key="1">
    <citation type="submission" date="2010-11" db="EMBL/GenBank/DDBJ databases">
        <title>The complete genome of Paludibacter propionicigenes DSM 17365.</title>
        <authorList>
            <consortium name="US DOE Joint Genome Institute (JGI-PGF)"/>
            <person name="Lucas S."/>
            <person name="Copeland A."/>
            <person name="Lapidus A."/>
            <person name="Bruce D."/>
            <person name="Goodwin L."/>
            <person name="Pitluck S."/>
            <person name="Kyrpides N."/>
            <person name="Mavromatis K."/>
            <person name="Ivanova N."/>
            <person name="Munk A.C."/>
            <person name="Brettin T."/>
            <person name="Detter J.C."/>
            <person name="Han C."/>
            <person name="Tapia R."/>
            <person name="Land M."/>
            <person name="Hauser L."/>
            <person name="Markowitz V."/>
            <person name="Cheng J.-F."/>
            <person name="Hugenholtz P."/>
            <person name="Woyke T."/>
            <person name="Wu D."/>
            <person name="Gronow S."/>
            <person name="Wellnitz S."/>
            <person name="Brambilla E."/>
            <person name="Klenk H.-P."/>
            <person name="Eisen J.A."/>
        </authorList>
    </citation>
    <scope>NUCLEOTIDE SEQUENCE</scope>
    <source>
        <strain>WB4</strain>
    </source>
</reference>
<dbReference type="HOGENOM" id="CLU_105077_1_2_10"/>
<evidence type="ECO:0000313" key="2">
    <source>
        <dbReference type="EMBL" id="ADQ78444.1"/>
    </source>
</evidence>
<evidence type="ECO:0000313" key="3">
    <source>
        <dbReference type="Proteomes" id="UP000008718"/>
    </source>
</evidence>
<organism evidence="2 3">
    <name type="scientific">Paludibacter propionicigenes (strain DSM 17365 / JCM 13257 / WB4)</name>
    <dbReference type="NCBI Taxonomy" id="694427"/>
    <lineage>
        <taxon>Bacteria</taxon>
        <taxon>Pseudomonadati</taxon>
        <taxon>Bacteroidota</taxon>
        <taxon>Bacteroidia</taxon>
        <taxon>Bacteroidales</taxon>
        <taxon>Paludibacteraceae</taxon>
        <taxon>Paludibacter</taxon>
    </lineage>
</organism>
<name>E4T163_PALPW</name>
<dbReference type="KEGG" id="ppn:Palpr_0282"/>
<keyword evidence="2" id="KW-0808">Transferase</keyword>
<dbReference type="Pfam" id="PF00583">
    <property type="entry name" value="Acetyltransf_1"/>
    <property type="match status" value="1"/>
</dbReference>
<dbReference type="InterPro" id="IPR016181">
    <property type="entry name" value="Acyl_CoA_acyltransferase"/>
</dbReference>
<dbReference type="AlphaFoldDB" id="E4T163"/>
<dbReference type="RefSeq" id="WP_013443813.1">
    <property type="nucleotide sequence ID" value="NC_014734.1"/>
</dbReference>